<dbReference type="InterPro" id="IPR034660">
    <property type="entry name" value="DinB/YfiT-like"/>
</dbReference>
<evidence type="ECO:0000313" key="3">
    <source>
        <dbReference type="Proteomes" id="UP000552864"/>
    </source>
</evidence>
<protein>
    <submittedName>
        <fullName evidence="2">DinB family protein</fullName>
    </submittedName>
</protein>
<feature type="domain" description="DinB-like" evidence="1">
    <location>
        <begin position="32"/>
        <end position="154"/>
    </location>
</feature>
<proteinExistence type="predicted"/>
<dbReference type="AlphaFoldDB" id="A0A847SDG4"/>
<evidence type="ECO:0000259" key="1">
    <source>
        <dbReference type="Pfam" id="PF12867"/>
    </source>
</evidence>
<evidence type="ECO:0000313" key="2">
    <source>
        <dbReference type="EMBL" id="NLR79841.1"/>
    </source>
</evidence>
<dbReference type="EMBL" id="JABAHZ010000003">
    <property type="protein sequence ID" value="NLR79841.1"/>
    <property type="molecule type" value="Genomic_DNA"/>
</dbReference>
<gene>
    <name evidence="2" type="ORF">HGH91_14480</name>
</gene>
<dbReference type="SUPFAM" id="SSF109854">
    <property type="entry name" value="DinB/YfiT-like putative metalloenzymes"/>
    <property type="match status" value="1"/>
</dbReference>
<name>A0A847SDG4_9BACT</name>
<dbReference type="Pfam" id="PF12867">
    <property type="entry name" value="DinB_2"/>
    <property type="match status" value="1"/>
</dbReference>
<comment type="caution">
    <text evidence="2">The sequence shown here is derived from an EMBL/GenBank/DDBJ whole genome shotgun (WGS) entry which is preliminary data.</text>
</comment>
<sequence>MATEYWMSGPVDNIPALLQPVAHALLQANLEINRLMQDFPEEKLWEKPAGLAAPGFHLQHVSGVLDRLCTYARAEALSEAQLAALKAEGTPGATLHNLLEQFDAQVHKTLLQLSATPENTLTEFRGVGRKQLPSTVLGLLFHAAEHTMRHTGQLLVTVKVLS</sequence>
<reference evidence="2 3" key="1">
    <citation type="submission" date="2020-04" db="EMBL/GenBank/DDBJ databases">
        <authorList>
            <person name="Yin C."/>
        </authorList>
    </citation>
    <scope>NUCLEOTIDE SEQUENCE [LARGE SCALE GENOMIC DNA]</scope>
    <source>
        <strain evidence="2 3">Ak56</strain>
    </source>
</reference>
<dbReference type="RefSeq" id="WP_168739284.1">
    <property type="nucleotide sequence ID" value="NZ_JABAHZ010000003.1"/>
</dbReference>
<keyword evidence="3" id="KW-1185">Reference proteome</keyword>
<dbReference type="InterPro" id="IPR024775">
    <property type="entry name" value="DinB-like"/>
</dbReference>
<organism evidence="2 3">
    <name type="scientific">Chitinophaga eiseniae</name>
    <dbReference type="NCBI Taxonomy" id="634771"/>
    <lineage>
        <taxon>Bacteria</taxon>
        <taxon>Pseudomonadati</taxon>
        <taxon>Bacteroidota</taxon>
        <taxon>Chitinophagia</taxon>
        <taxon>Chitinophagales</taxon>
        <taxon>Chitinophagaceae</taxon>
        <taxon>Chitinophaga</taxon>
    </lineage>
</organism>
<accession>A0A847SDG4</accession>
<dbReference type="Proteomes" id="UP000552864">
    <property type="component" value="Unassembled WGS sequence"/>
</dbReference>
<dbReference type="Gene3D" id="1.20.120.450">
    <property type="entry name" value="dinb family like domain"/>
    <property type="match status" value="1"/>
</dbReference>